<dbReference type="InterPro" id="IPR052526">
    <property type="entry name" value="HTH-type_Bedaq_tolerance"/>
</dbReference>
<evidence type="ECO:0000313" key="2">
    <source>
        <dbReference type="EMBL" id="NYE45184.1"/>
    </source>
</evidence>
<protein>
    <submittedName>
        <fullName evidence="2">DNA-binding MarR family transcriptional regulator</fullName>
    </submittedName>
</protein>
<dbReference type="PROSITE" id="PS50995">
    <property type="entry name" value="HTH_MARR_2"/>
    <property type="match status" value="1"/>
</dbReference>
<dbReference type="GO" id="GO:0003677">
    <property type="term" value="F:DNA binding"/>
    <property type="evidence" value="ECO:0007669"/>
    <property type="project" value="UniProtKB-KW"/>
</dbReference>
<keyword evidence="2" id="KW-0238">DNA-binding</keyword>
<accession>A0A852TSU0</accession>
<evidence type="ECO:0000259" key="1">
    <source>
        <dbReference type="PROSITE" id="PS50995"/>
    </source>
</evidence>
<dbReference type="Gene3D" id="1.10.10.10">
    <property type="entry name" value="Winged helix-like DNA-binding domain superfamily/Winged helix DNA-binding domain"/>
    <property type="match status" value="1"/>
</dbReference>
<dbReference type="Proteomes" id="UP000589036">
    <property type="component" value="Unassembled WGS sequence"/>
</dbReference>
<dbReference type="SMART" id="SM00347">
    <property type="entry name" value="HTH_MARR"/>
    <property type="match status" value="1"/>
</dbReference>
<dbReference type="Pfam" id="PF01047">
    <property type="entry name" value="MarR"/>
    <property type="match status" value="1"/>
</dbReference>
<dbReference type="PANTHER" id="PTHR39515:SF2">
    <property type="entry name" value="HTH-TYPE TRANSCRIPTIONAL REGULATOR RV0880"/>
    <property type="match status" value="1"/>
</dbReference>
<proteinExistence type="predicted"/>
<dbReference type="InterPro" id="IPR036388">
    <property type="entry name" value="WH-like_DNA-bd_sf"/>
</dbReference>
<dbReference type="RefSeq" id="WP_376766925.1">
    <property type="nucleotide sequence ID" value="NZ_BAAAYY010000005.1"/>
</dbReference>
<feature type="domain" description="HTH marR-type" evidence="1">
    <location>
        <begin position="15"/>
        <end position="147"/>
    </location>
</feature>
<dbReference type="InterPro" id="IPR036390">
    <property type="entry name" value="WH_DNA-bd_sf"/>
</dbReference>
<comment type="caution">
    <text evidence="2">The sequence shown here is derived from an EMBL/GenBank/DDBJ whole genome shotgun (WGS) entry which is preliminary data.</text>
</comment>
<dbReference type="EMBL" id="JACCCC010000001">
    <property type="protein sequence ID" value="NYE45184.1"/>
    <property type="molecule type" value="Genomic_DNA"/>
</dbReference>
<gene>
    <name evidence="2" type="ORF">HDA32_000304</name>
</gene>
<dbReference type="SUPFAM" id="SSF46785">
    <property type="entry name" value="Winged helix' DNA-binding domain"/>
    <property type="match status" value="1"/>
</dbReference>
<dbReference type="PANTHER" id="PTHR39515">
    <property type="entry name" value="CONSERVED PROTEIN"/>
    <property type="match status" value="1"/>
</dbReference>
<dbReference type="GO" id="GO:0003700">
    <property type="term" value="F:DNA-binding transcription factor activity"/>
    <property type="evidence" value="ECO:0007669"/>
    <property type="project" value="InterPro"/>
</dbReference>
<evidence type="ECO:0000313" key="3">
    <source>
        <dbReference type="Proteomes" id="UP000589036"/>
    </source>
</evidence>
<dbReference type="AlphaFoldDB" id="A0A852TSU0"/>
<sequence>MLMKHPNVSQQTRTDAGLAAVLRVAVGRLARRLRAQRPDASLSLGQSAVLFTLARHGQMTPGALADHEKVQPPSMTRIIAALEERALVRRRKHPDDRRQQLVELTDEGSQLVRADRRRREAWLTLRLAELTPEEKATLRKAAEILERLSQS</sequence>
<keyword evidence="3" id="KW-1185">Reference proteome</keyword>
<organism evidence="2 3">
    <name type="scientific">Spinactinospora alkalitolerans</name>
    <dbReference type="NCBI Taxonomy" id="687207"/>
    <lineage>
        <taxon>Bacteria</taxon>
        <taxon>Bacillati</taxon>
        <taxon>Actinomycetota</taxon>
        <taxon>Actinomycetes</taxon>
        <taxon>Streptosporangiales</taxon>
        <taxon>Nocardiopsidaceae</taxon>
        <taxon>Spinactinospora</taxon>
    </lineage>
</organism>
<reference evidence="2 3" key="1">
    <citation type="submission" date="2020-07" db="EMBL/GenBank/DDBJ databases">
        <title>Sequencing the genomes of 1000 actinobacteria strains.</title>
        <authorList>
            <person name="Klenk H.-P."/>
        </authorList>
    </citation>
    <scope>NUCLEOTIDE SEQUENCE [LARGE SCALE GENOMIC DNA]</scope>
    <source>
        <strain evidence="2 3">CXB654</strain>
    </source>
</reference>
<dbReference type="InterPro" id="IPR000835">
    <property type="entry name" value="HTH_MarR-typ"/>
</dbReference>
<name>A0A852TSU0_9ACTN</name>